<evidence type="ECO:0008006" key="3">
    <source>
        <dbReference type="Google" id="ProtNLM"/>
    </source>
</evidence>
<name>A0A5C1Y6P6_9MICO</name>
<dbReference type="Proteomes" id="UP000322159">
    <property type="component" value="Chromosome"/>
</dbReference>
<accession>A0A5C1Y6P6</accession>
<organism evidence="1 2">
    <name type="scientific">Protaetiibacter larvae</name>
    <dbReference type="NCBI Taxonomy" id="2592654"/>
    <lineage>
        <taxon>Bacteria</taxon>
        <taxon>Bacillati</taxon>
        <taxon>Actinomycetota</taxon>
        <taxon>Actinomycetes</taxon>
        <taxon>Micrococcales</taxon>
        <taxon>Microbacteriaceae</taxon>
        <taxon>Protaetiibacter</taxon>
    </lineage>
</organism>
<sequence length="117" mass="12680">MATTLSSGGDTLTATLHLGYTATRRGRTVMHEILGTNELAVTGRPAGLRSGRRELLFRDDEVAVAAVEMLSGGGIVTLADTDRPVFNMTFVAAAVELELTNTRRSWIVRFDFQELAP</sequence>
<dbReference type="RefSeq" id="WP_149324316.1">
    <property type="nucleotide sequence ID" value="NZ_CP043504.1"/>
</dbReference>
<dbReference type="AlphaFoldDB" id="A0A5C1Y6P6"/>
<evidence type="ECO:0000313" key="2">
    <source>
        <dbReference type="Proteomes" id="UP000322159"/>
    </source>
</evidence>
<dbReference type="KEGG" id="lyk:FLP23_01920"/>
<proteinExistence type="predicted"/>
<protein>
    <recommendedName>
        <fullName evidence="3">Phage tail protein</fullName>
    </recommendedName>
</protein>
<keyword evidence="2" id="KW-1185">Reference proteome</keyword>
<reference evidence="1 2" key="1">
    <citation type="submission" date="2019-09" db="EMBL/GenBank/DDBJ databases">
        <title>Genome sequencing of strain KACC 19322.</title>
        <authorList>
            <person name="Heo J."/>
            <person name="Kim S.-J."/>
            <person name="Kim J.-S."/>
            <person name="Hong S.-B."/>
            <person name="Kwon S.-W."/>
        </authorList>
    </citation>
    <scope>NUCLEOTIDE SEQUENCE [LARGE SCALE GENOMIC DNA]</scope>
    <source>
        <strain evidence="1 2">KACC 19322</strain>
    </source>
</reference>
<evidence type="ECO:0000313" key="1">
    <source>
        <dbReference type="EMBL" id="QEO08885.1"/>
    </source>
</evidence>
<gene>
    <name evidence="1" type="ORF">FLP23_01920</name>
</gene>
<dbReference type="EMBL" id="CP043504">
    <property type="protein sequence ID" value="QEO08885.1"/>
    <property type="molecule type" value="Genomic_DNA"/>
</dbReference>
<dbReference type="OrthoDB" id="5074651at2"/>